<keyword evidence="2" id="KW-1185">Reference proteome</keyword>
<reference evidence="1 2" key="1">
    <citation type="submission" date="2016-02" db="EMBL/GenBank/DDBJ databases">
        <title>Genome analysis of coral dinoflagellate symbionts highlights evolutionary adaptations to a symbiotic lifestyle.</title>
        <authorList>
            <person name="Aranda M."/>
            <person name="Li Y."/>
            <person name="Liew Y.J."/>
            <person name="Baumgarten S."/>
            <person name="Simakov O."/>
            <person name="Wilson M."/>
            <person name="Piel J."/>
            <person name="Ashoor H."/>
            <person name="Bougouffa S."/>
            <person name="Bajic V.B."/>
            <person name="Ryu T."/>
            <person name="Ravasi T."/>
            <person name="Bayer T."/>
            <person name="Micklem G."/>
            <person name="Kim H."/>
            <person name="Bhak J."/>
            <person name="Lajeunesse T.C."/>
            <person name="Voolstra C.R."/>
        </authorList>
    </citation>
    <scope>NUCLEOTIDE SEQUENCE [LARGE SCALE GENOMIC DNA]</scope>
    <source>
        <strain evidence="1 2">CCMP2467</strain>
    </source>
</reference>
<sequence length="256" mass="27699">MPPCLATTSLQVVLKPAAMRAATRCARFEASMLRRRALKAILPIGGRLLRRSSQSLARILRRSQAHIFSTGLRSGEDGGTRHARTPAVVMARLLAAVCKKASLSQSAVHGPAGEHAAATGLEGHLADWRASMLRRRALKAILPIGGRLLRRSGEDGGTRHARTPAVVMASMLRRRALKAILPIGGRLLRRSGEDGGTRHARTPAVVMARLLAAVCKKASLSQSAVHGPAGLKFRRTWLHHLAEDAEYREVHFTWPG</sequence>
<evidence type="ECO:0000313" key="2">
    <source>
        <dbReference type="Proteomes" id="UP000186817"/>
    </source>
</evidence>
<dbReference type="EMBL" id="LSRX01000763">
    <property type="protein sequence ID" value="OLP89376.1"/>
    <property type="molecule type" value="Genomic_DNA"/>
</dbReference>
<dbReference type="Proteomes" id="UP000186817">
    <property type="component" value="Unassembled WGS sequence"/>
</dbReference>
<dbReference type="AlphaFoldDB" id="A0A1Q9D2J5"/>
<name>A0A1Q9D2J5_SYMMI</name>
<comment type="caution">
    <text evidence="1">The sequence shown here is derived from an EMBL/GenBank/DDBJ whole genome shotgun (WGS) entry which is preliminary data.</text>
</comment>
<protein>
    <submittedName>
        <fullName evidence="1">Uncharacterized protein</fullName>
    </submittedName>
</protein>
<gene>
    <name evidence="1" type="ORF">AK812_SmicGene29174</name>
</gene>
<evidence type="ECO:0000313" key="1">
    <source>
        <dbReference type="EMBL" id="OLP89376.1"/>
    </source>
</evidence>
<proteinExistence type="predicted"/>
<organism evidence="1 2">
    <name type="scientific">Symbiodinium microadriaticum</name>
    <name type="common">Dinoflagellate</name>
    <name type="synonym">Zooxanthella microadriatica</name>
    <dbReference type="NCBI Taxonomy" id="2951"/>
    <lineage>
        <taxon>Eukaryota</taxon>
        <taxon>Sar</taxon>
        <taxon>Alveolata</taxon>
        <taxon>Dinophyceae</taxon>
        <taxon>Suessiales</taxon>
        <taxon>Symbiodiniaceae</taxon>
        <taxon>Symbiodinium</taxon>
    </lineage>
</organism>
<accession>A0A1Q9D2J5</accession>